<dbReference type="Pfam" id="PF00227">
    <property type="entry name" value="Proteasome"/>
    <property type="match status" value="1"/>
</dbReference>
<dbReference type="GO" id="GO:0051603">
    <property type="term" value="P:proteolysis involved in protein catabolic process"/>
    <property type="evidence" value="ECO:0007669"/>
    <property type="project" value="InterPro"/>
</dbReference>
<evidence type="ECO:0000313" key="3">
    <source>
        <dbReference type="RefSeq" id="XP_030371098.1"/>
    </source>
</evidence>
<dbReference type="SUPFAM" id="SSF56235">
    <property type="entry name" value="N-terminal nucleophile aminohydrolases (Ntn hydrolases)"/>
    <property type="match status" value="1"/>
</dbReference>
<accession>A0A6J2T7J8</accession>
<dbReference type="GeneID" id="115621561"/>
<protein>
    <submittedName>
        <fullName evidence="3">Proteasome subunit alpha type-7-1B-like isoform X1</fullName>
    </submittedName>
</protein>
<keyword evidence="2" id="KW-1185">Reference proteome</keyword>
<reference evidence="3" key="1">
    <citation type="submission" date="2025-08" db="UniProtKB">
        <authorList>
            <consortium name="RefSeq"/>
        </authorList>
    </citation>
    <scope>IDENTIFICATION</scope>
    <source>
        <strain evidence="3">11010-0011.00</strain>
        <tissue evidence="3">Whole body</tissue>
    </source>
</reference>
<dbReference type="InterPro" id="IPR029055">
    <property type="entry name" value="Ntn_hydrolases_N"/>
</dbReference>
<organism evidence="2 3">
    <name type="scientific">Drosophila lebanonensis</name>
    <name type="common">Fruit fly</name>
    <name type="synonym">Scaptodrosophila lebanonensis</name>
    <dbReference type="NCBI Taxonomy" id="7225"/>
    <lineage>
        <taxon>Eukaryota</taxon>
        <taxon>Metazoa</taxon>
        <taxon>Ecdysozoa</taxon>
        <taxon>Arthropoda</taxon>
        <taxon>Hexapoda</taxon>
        <taxon>Insecta</taxon>
        <taxon>Pterygota</taxon>
        <taxon>Neoptera</taxon>
        <taxon>Endopterygota</taxon>
        <taxon>Diptera</taxon>
        <taxon>Brachycera</taxon>
        <taxon>Muscomorpha</taxon>
        <taxon>Ephydroidea</taxon>
        <taxon>Drosophilidae</taxon>
        <taxon>Scaptodrosophila</taxon>
    </lineage>
</organism>
<sequence>MSLSTMEEHCEDDVIFFAENDPVLQVEYAEEMSRMAPLAVALCARHCIVIGVEKKTESHLQNRMPQKISMLDDNIAITFSGLIEDAKVIISRAQAECLSQKQKGECPVSTLSISRYIAELKQTYVQCVEPAPLSLSCLICGFDEDGESRIYQTDPSGNYFEYAACAIGRGSQIAGDILQQASPALMTDEPSAIQWALRLLMSAAHLSGDNIDVAVLKYKEPLRILDKESLAPKIVAAQHEIEEETKAKQHLFI</sequence>
<dbReference type="RefSeq" id="XP_030371098.1">
    <property type="nucleotide sequence ID" value="XM_030515238.1"/>
</dbReference>
<evidence type="ECO:0000313" key="2">
    <source>
        <dbReference type="Proteomes" id="UP000504634"/>
    </source>
</evidence>
<proteinExistence type="predicted"/>
<evidence type="ECO:0000256" key="1">
    <source>
        <dbReference type="ARBA" id="ARBA00022942"/>
    </source>
</evidence>
<keyword evidence="1" id="KW-0647">Proteasome</keyword>
<dbReference type="PANTHER" id="PTHR11599">
    <property type="entry name" value="PROTEASOME SUBUNIT ALPHA/BETA"/>
    <property type="match status" value="1"/>
</dbReference>
<dbReference type="GO" id="GO:0005839">
    <property type="term" value="C:proteasome core complex"/>
    <property type="evidence" value="ECO:0007669"/>
    <property type="project" value="InterPro"/>
</dbReference>
<dbReference type="Gene3D" id="3.60.20.10">
    <property type="entry name" value="Glutamine Phosphoribosylpyrophosphate, subunit 1, domain 1"/>
    <property type="match status" value="1"/>
</dbReference>
<dbReference type="Proteomes" id="UP000504634">
    <property type="component" value="Unplaced"/>
</dbReference>
<name>A0A6J2T7J8_DROLE</name>
<dbReference type="InterPro" id="IPR050115">
    <property type="entry name" value="Proteasome_alpha"/>
</dbReference>
<dbReference type="AlphaFoldDB" id="A0A6J2T7J8"/>
<dbReference type="OrthoDB" id="3145928at2759"/>
<dbReference type="InterPro" id="IPR001353">
    <property type="entry name" value="Proteasome_sua/b"/>
</dbReference>
<gene>
    <name evidence="3" type="primary">LOC115621561</name>
</gene>